<accession>A0A0M3JG15</accession>
<reference evidence="1" key="1">
    <citation type="submission" date="2017-02" db="UniProtKB">
        <authorList>
            <consortium name="WormBaseParasite"/>
        </authorList>
    </citation>
    <scope>IDENTIFICATION</scope>
</reference>
<dbReference type="AlphaFoldDB" id="A0A0M3JG15"/>
<dbReference type="WBParaSite" id="ASIM_0000657001-mRNA-1">
    <property type="protein sequence ID" value="ASIM_0000657001-mRNA-1"/>
    <property type="gene ID" value="ASIM_0000657001"/>
</dbReference>
<protein>
    <submittedName>
        <fullName evidence="1">Ubiquitinyl hydrolase 1</fullName>
    </submittedName>
</protein>
<sequence length="84" mass="9361">LASSCFVKIVLLSIHSNSICPEAIPAATKLIQNEITKSESRLSPQQLFLRKKAHICKYLAKNLLDVKFSDVNLDENGAFEFVLV</sequence>
<organism evidence="1">
    <name type="scientific">Anisakis simplex</name>
    <name type="common">Herring worm</name>
    <dbReference type="NCBI Taxonomy" id="6269"/>
    <lineage>
        <taxon>Eukaryota</taxon>
        <taxon>Metazoa</taxon>
        <taxon>Ecdysozoa</taxon>
        <taxon>Nematoda</taxon>
        <taxon>Chromadorea</taxon>
        <taxon>Rhabditida</taxon>
        <taxon>Spirurina</taxon>
        <taxon>Ascaridomorpha</taxon>
        <taxon>Ascaridoidea</taxon>
        <taxon>Anisakidae</taxon>
        <taxon>Anisakis</taxon>
        <taxon>Anisakis simplex complex</taxon>
    </lineage>
</organism>
<name>A0A0M3JG15_ANISI</name>
<proteinExistence type="predicted"/>
<evidence type="ECO:0000313" key="1">
    <source>
        <dbReference type="WBParaSite" id="ASIM_0000657001-mRNA-1"/>
    </source>
</evidence>